<dbReference type="CDD" id="cd04275">
    <property type="entry name" value="ZnMc_pappalysin_like"/>
    <property type="match status" value="1"/>
</dbReference>
<dbReference type="EMBL" id="CYGV01001065">
    <property type="protein sequence ID" value="CUA70001.1"/>
    <property type="molecule type" value="Genomic_DNA"/>
</dbReference>
<dbReference type="GO" id="GO:0006508">
    <property type="term" value="P:proteolysis"/>
    <property type="evidence" value="ECO:0007669"/>
    <property type="project" value="UniProtKB-KW"/>
</dbReference>
<sequence length="257" mass="27570">MAAAEDYFDAHKPGSDMSAFAASLNVYWHVISADNTLEGGNIPDSRIDASLKVLNDDYSRSGVSFTLTGVDRTVNPHWFNTAPRSSQQSAMKQTLRKGGASDLNVYSVGSITDPSTGEPGVLGYATFPSSYLGNPQDDGVVFLYSTVPGGDAAPYNLGRTLTHEVGHWAGLYHTFEDHMGGRGSGCDGPGDYVLDTPSEKSAAFGCQTGRDTCTMPGTDPIHNFMDYSDDACMDEFTSGQVTRMKRQMATYRGVSPL</sequence>
<keyword evidence="4" id="KW-0732">Signal</keyword>
<comment type="similarity">
    <text evidence="1">Belongs to the peptidase M43B family.</text>
</comment>
<evidence type="ECO:0000256" key="1">
    <source>
        <dbReference type="ARBA" id="ARBA00008721"/>
    </source>
</evidence>
<name>A0A0K6FUY1_9AGAM</name>
<accession>A0A0K6FUY1</accession>
<dbReference type="PANTHER" id="PTHR47466:SF1">
    <property type="entry name" value="METALLOPROTEASE MEP1 (AFU_ORTHOLOGUE AFUA_1G07730)-RELATED"/>
    <property type="match status" value="1"/>
</dbReference>
<evidence type="ECO:0000256" key="2">
    <source>
        <dbReference type="ARBA" id="ARBA00022670"/>
    </source>
</evidence>
<evidence type="ECO:0000259" key="9">
    <source>
        <dbReference type="Pfam" id="PF05572"/>
    </source>
</evidence>
<evidence type="ECO:0000256" key="8">
    <source>
        <dbReference type="ARBA" id="ARBA00023157"/>
    </source>
</evidence>
<keyword evidence="11" id="KW-1185">Reference proteome</keyword>
<keyword evidence="5" id="KW-0378">Hydrolase</keyword>
<gene>
    <name evidence="10" type="ORF">RSOLAG22IIIB_14181</name>
</gene>
<dbReference type="PANTHER" id="PTHR47466">
    <property type="match status" value="1"/>
</dbReference>
<proteinExistence type="inferred from homology"/>
<evidence type="ECO:0000256" key="7">
    <source>
        <dbReference type="ARBA" id="ARBA00023049"/>
    </source>
</evidence>
<dbReference type="GO" id="GO:0008237">
    <property type="term" value="F:metallopeptidase activity"/>
    <property type="evidence" value="ECO:0007669"/>
    <property type="project" value="UniProtKB-KW"/>
</dbReference>
<feature type="domain" description="Peptidase M43 pregnancy-associated plasma-A" evidence="9">
    <location>
        <begin position="103"/>
        <end position="248"/>
    </location>
</feature>
<dbReference type="AlphaFoldDB" id="A0A0K6FUY1"/>
<organism evidence="10 11">
    <name type="scientific">Rhizoctonia solani</name>
    <dbReference type="NCBI Taxonomy" id="456999"/>
    <lineage>
        <taxon>Eukaryota</taxon>
        <taxon>Fungi</taxon>
        <taxon>Dikarya</taxon>
        <taxon>Basidiomycota</taxon>
        <taxon>Agaricomycotina</taxon>
        <taxon>Agaricomycetes</taxon>
        <taxon>Cantharellales</taxon>
        <taxon>Ceratobasidiaceae</taxon>
        <taxon>Rhizoctonia</taxon>
    </lineage>
</organism>
<dbReference type="SUPFAM" id="SSF55486">
    <property type="entry name" value="Metalloproteases ('zincins'), catalytic domain"/>
    <property type="match status" value="1"/>
</dbReference>
<dbReference type="Gene3D" id="3.40.390.10">
    <property type="entry name" value="Collagenase (Catalytic Domain)"/>
    <property type="match status" value="1"/>
</dbReference>
<dbReference type="InterPro" id="IPR024079">
    <property type="entry name" value="MetalloPept_cat_dom_sf"/>
</dbReference>
<keyword evidence="8" id="KW-1015">Disulfide bond</keyword>
<evidence type="ECO:0000256" key="4">
    <source>
        <dbReference type="ARBA" id="ARBA00022729"/>
    </source>
</evidence>
<dbReference type="InterPro" id="IPR008754">
    <property type="entry name" value="Peptidase_M43"/>
</dbReference>
<protein>
    <submittedName>
        <fullName evidence="10">Extracellular metalloprotease 1</fullName>
    </submittedName>
</protein>
<evidence type="ECO:0000256" key="6">
    <source>
        <dbReference type="ARBA" id="ARBA00022833"/>
    </source>
</evidence>
<dbReference type="GO" id="GO:0046872">
    <property type="term" value="F:metal ion binding"/>
    <property type="evidence" value="ECO:0007669"/>
    <property type="project" value="UniProtKB-KW"/>
</dbReference>
<reference evidence="10 11" key="1">
    <citation type="submission" date="2015-07" db="EMBL/GenBank/DDBJ databases">
        <authorList>
            <person name="Noorani M."/>
        </authorList>
    </citation>
    <scope>NUCLEOTIDE SEQUENCE [LARGE SCALE GENOMIC DNA]</scope>
    <source>
        <strain evidence="10">BBA 69670</strain>
    </source>
</reference>
<evidence type="ECO:0000256" key="5">
    <source>
        <dbReference type="ARBA" id="ARBA00022801"/>
    </source>
</evidence>
<keyword evidence="6" id="KW-0862">Zinc</keyword>
<evidence type="ECO:0000313" key="11">
    <source>
        <dbReference type="Proteomes" id="UP000044841"/>
    </source>
</evidence>
<keyword evidence="3" id="KW-0479">Metal-binding</keyword>
<evidence type="ECO:0000313" key="10">
    <source>
        <dbReference type="EMBL" id="CUA70001.1"/>
    </source>
</evidence>
<evidence type="ECO:0000256" key="3">
    <source>
        <dbReference type="ARBA" id="ARBA00022723"/>
    </source>
</evidence>
<dbReference type="Proteomes" id="UP000044841">
    <property type="component" value="Unassembled WGS sequence"/>
</dbReference>
<keyword evidence="7 10" id="KW-0482">Metalloprotease</keyword>
<keyword evidence="2 10" id="KW-0645">Protease</keyword>
<dbReference type="Pfam" id="PF05572">
    <property type="entry name" value="Peptidase_M43"/>
    <property type="match status" value="1"/>
</dbReference>